<keyword evidence="5" id="KW-0732">Signal</keyword>
<dbReference type="InterPro" id="IPR050131">
    <property type="entry name" value="Peptidase_S8_subtilisin-like"/>
</dbReference>
<dbReference type="GO" id="GO:0004252">
    <property type="term" value="F:serine-type endopeptidase activity"/>
    <property type="evidence" value="ECO:0007669"/>
    <property type="project" value="InterPro"/>
</dbReference>
<dbReference type="OrthoDB" id="206201at2759"/>
<dbReference type="Proteomes" id="UP000288716">
    <property type="component" value="Unassembled WGS sequence"/>
</dbReference>
<comment type="similarity">
    <text evidence="1">Belongs to the peptidase S8 family.</text>
</comment>
<keyword evidence="8" id="KW-1185">Reference proteome</keyword>
<reference evidence="7 8" key="1">
    <citation type="journal article" date="2018" name="Gigascience">
        <title>Genomes of trombidid mites reveal novel predicted allergens and laterally-transferred genes associated with secondary metabolism.</title>
        <authorList>
            <person name="Dong X."/>
            <person name="Chaisiri K."/>
            <person name="Xia D."/>
            <person name="Armstrong S.D."/>
            <person name="Fang Y."/>
            <person name="Donnelly M.J."/>
            <person name="Kadowaki T."/>
            <person name="McGarry J.W."/>
            <person name="Darby A.C."/>
            <person name="Makepeace B.L."/>
        </authorList>
    </citation>
    <scope>NUCLEOTIDE SEQUENCE [LARGE SCALE GENOMIC DNA]</scope>
    <source>
        <strain evidence="7">UoL-UT</strain>
    </source>
</reference>
<evidence type="ECO:0000256" key="1">
    <source>
        <dbReference type="ARBA" id="ARBA00011073"/>
    </source>
</evidence>
<dbReference type="SUPFAM" id="SSF52743">
    <property type="entry name" value="Subtilisin-like"/>
    <property type="match status" value="1"/>
</dbReference>
<dbReference type="Gene3D" id="3.40.50.200">
    <property type="entry name" value="Peptidase S8/S53 domain"/>
    <property type="match status" value="1"/>
</dbReference>
<keyword evidence="3" id="KW-0378">Hydrolase</keyword>
<sequence length="335" mass="36872">MIRFLIFLSFFGLYSMDRFCQKSSCATCIRQLKAKWCLGSVSANQKQVAQDTLYDYCYRKNSGAKVFIYFFCSGVNNHDDFKDQYTGQSRIINGQNYITNEDFADTSPSFICSSIASVAIGTKYGTAKHAQLVNVKVADKTGYGDVSLMISGYKWTMEDCAKRRQVEAKARCVILFTPFKAQNDELDNLSIQAYNAGILSVSGCNNANASCCGDSVCGVKETLSVATTTMKNKKYTGVRSNYGPCLDIYAPGYNCLTAYADGTNMNQTINYGSTQHSSAYAAGCVANYLSFYPQSSCSQAKNFILDNALEGVIENVPPNTPNKYLHCPCCSFSEQ</sequence>
<name>A0A443S5Q3_9ACAR</name>
<evidence type="ECO:0000256" key="3">
    <source>
        <dbReference type="ARBA" id="ARBA00022801"/>
    </source>
</evidence>
<dbReference type="PANTHER" id="PTHR43806:SF11">
    <property type="entry name" value="CEREVISIN-RELATED"/>
    <property type="match status" value="1"/>
</dbReference>
<evidence type="ECO:0000313" key="8">
    <source>
        <dbReference type="Proteomes" id="UP000288716"/>
    </source>
</evidence>
<dbReference type="Pfam" id="PF00082">
    <property type="entry name" value="Peptidase_S8"/>
    <property type="match status" value="1"/>
</dbReference>
<dbReference type="InterPro" id="IPR000209">
    <property type="entry name" value="Peptidase_S8/S53_dom"/>
</dbReference>
<proteinExistence type="inferred from homology"/>
<evidence type="ECO:0000256" key="5">
    <source>
        <dbReference type="SAM" id="SignalP"/>
    </source>
</evidence>
<keyword evidence="4" id="KW-0720">Serine protease</keyword>
<feature type="signal peptide" evidence="5">
    <location>
        <begin position="1"/>
        <end position="16"/>
    </location>
</feature>
<dbReference type="STRING" id="299467.A0A443S5Q3"/>
<accession>A0A443S5Q3</accession>
<feature type="domain" description="Peptidase S8/S53" evidence="6">
    <location>
        <begin position="73"/>
        <end position="308"/>
    </location>
</feature>
<dbReference type="GO" id="GO:0006508">
    <property type="term" value="P:proteolysis"/>
    <property type="evidence" value="ECO:0007669"/>
    <property type="project" value="UniProtKB-KW"/>
</dbReference>
<dbReference type="InterPro" id="IPR036852">
    <property type="entry name" value="Peptidase_S8/S53_dom_sf"/>
</dbReference>
<protein>
    <submittedName>
        <fullName evidence="7">Peptidase S8-like protein</fullName>
    </submittedName>
</protein>
<feature type="chain" id="PRO_5019588072" evidence="5">
    <location>
        <begin position="17"/>
        <end position="335"/>
    </location>
</feature>
<evidence type="ECO:0000313" key="7">
    <source>
        <dbReference type="EMBL" id="RWS22833.1"/>
    </source>
</evidence>
<evidence type="ECO:0000256" key="2">
    <source>
        <dbReference type="ARBA" id="ARBA00022670"/>
    </source>
</evidence>
<organism evidence="7 8">
    <name type="scientific">Leptotrombidium deliense</name>
    <dbReference type="NCBI Taxonomy" id="299467"/>
    <lineage>
        <taxon>Eukaryota</taxon>
        <taxon>Metazoa</taxon>
        <taxon>Ecdysozoa</taxon>
        <taxon>Arthropoda</taxon>
        <taxon>Chelicerata</taxon>
        <taxon>Arachnida</taxon>
        <taxon>Acari</taxon>
        <taxon>Acariformes</taxon>
        <taxon>Trombidiformes</taxon>
        <taxon>Prostigmata</taxon>
        <taxon>Anystina</taxon>
        <taxon>Parasitengona</taxon>
        <taxon>Trombiculoidea</taxon>
        <taxon>Trombiculidae</taxon>
        <taxon>Leptotrombidium</taxon>
    </lineage>
</organism>
<keyword evidence="2" id="KW-0645">Protease</keyword>
<dbReference type="AlphaFoldDB" id="A0A443S5Q3"/>
<dbReference type="EMBL" id="NCKV01007788">
    <property type="protein sequence ID" value="RWS22833.1"/>
    <property type="molecule type" value="Genomic_DNA"/>
</dbReference>
<gene>
    <name evidence="7" type="ORF">B4U80_13481</name>
</gene>
<evidence type="ECO:0000259" key="6">
    <source>
        <dbReference type="Pfam" id="PF00082"/>
    </source>
</evidence>
<dbReference type="PANTHER" id="PTHR43806">
    <property type="entry name" value="PEPTIDASE S8"/>
    <property type="match status" value="1"/>
</dbReference>
<comment type="caution">
    <text evidence="7">The sequence shown here is derived from an EMBL/GenBank/DDBJ whole genome shotgun (WGS) entry which is preliminary data.</text>
</comment>
<dbReference type="VEuPathDB" id="VectorBase:LDEU009207"/>
<evidence type="ECO:0000256" key="4">
    <source>
        <dbReference type="ARBA" id="ARBA00022825"/>
    </source>
</evidence>